<accession>A0ABX3KNB9</accession>
<feature type="domain" description="Alanine racemase N-terminal" evidence="4">
    <location>
        <begin position="9"/>
        <end position="226"/>
    </location>
</feature>
<evidence type="ECO:0000259" key="4">
    <source>
        <dbReference type="Pfam" id="PF01168"/>
    </source>
</evidence>
<evidence type="ECO:0000256" key="2">
    <source>
        <dbReference type="ARBA" id="ARBA00022898"/>
    </source>
</evidence>
<sequence length="352" mass="38340">MSYPKIELDCAKISLNTQRLIEQLTLKGVTVTPVTKSCLGHPIIANTLINAGATMLADSRVDNIKRMREAGVTVPTLLIRSPMLSQIERVVIDCDISLNTEIAVIQKLSDAAGRCNRIHQIIIMVELGDLREGVMPDNLINLINDVIKLPNITLKGIGTNLTCRYGVEPDDINMQLLSDLAEHIETTFSIRLDIISGGNSGSINWVLAHQGQTRINHLRLGEAIFLGLVPKNQPQISGLSSTAITLTAEVIESSQKPSYPWGKRGVNAFGETISLQNRGQVNQAILALGRQDVCIDGLHPPSGMTIVSSCSDHLMVETPEKMLAVGETVTFGLDYSAFLSAMTSEFVDKVYR</sequence>
<dbReference type="CDD" id="cd06815">
    <property type="entry name" value="PLPDE_III_AR_like_1"/>
    <property type="match status" value="1"/>
</dbReference>
<keyword evidence="3" id="KW-0413">Isomerase</keyword>
<proteinExistence type="predicted"/>
<dbReference type="InterPro" id="IPR000821">
    <property type="entry name" value="Ala_racemase"/>
</dbReference>
<keyword evidence="6" id="KW-1185">Reference proteome</keyword>
<dbReference type="Gene3D" id="3.20.20.10">
    <property type="entry name" value="Alanine racemase"/>
    <property type="match status" value="1"/>
</dbReference>
<keyword evidence="2" id="KW-0663">Pyridoxal phosphate</keyword>
<organism evidence="5 6">
    <name type="scientific">Salinivibrio costicola subsp. alcaliphilus</name>
    <dbReference type="NCBI Taxonomy" id="272773"/>
    <lineage>
        <taxon>Bacteria</taxon>
        <taxon>Pseudomonadati</taxon>
        <taxon>Pseudomonadota</taxon>
        <taxon>Gammaproteobacteria</taxon>
        <taxon>Vibrionales</taxon>
        <taxon>Vibrionaceae</taxon>
        <taxon>Salinivibrio</taxon>
    </lineage>
</organism>
<evidence type="ECO:0000313" key="5">
    <source>
        <dbReference type="EMBL" id="OOF33061.1"/>
    </source>
</evidence>
<evidence type="ECO:0000256" key="3">
    <source>
        <dbReference type="ARBA" id="ARBA00023235"/>
    </source>
</evidence>
<dbReference type="InterPro" id="IPR029066">
    <property type="entry name" value="PLP-binding_barrel"/>
</dbReference>
<gene>
    <name evidence="5" type="ORF">BZJ21_12760</name>
</gene>
<evidence type="ECO:0000313" key="6">
    <source>
        <dbReference type="Proteomes" id="UP000189431"/>
    </source>
</evidence>
<comment type="caution">
    <text evidence="5">The sequence shown here is derived from an EMBL/GenBank/DDBJ whole genome shotgun (WGS) entry which is preliminary data.</text>
</comment>
<dbReference type="Pfam" id="PF01168">
    <property type="entry name" value="Ala_racemase_N"/>
    <property type="match status" value="1"/>
</dbReference>
<dbReference type="PANTHER" id="PTHR30511">
    <property type="entry name" value="ALANINE RACEMASE"/>
    <property type="match status" value="1"/>
</dbReference>
<name>A0ABX3KNB9_SALCS</name>
<dbReference type="Proteomes" id="UP000189431">
    <property type="component" value="Unassembled WGS sequence"/>
</dbReference>
<dbReference type="SUPFAM" id="SSF51419">
    <property type="entry name" value="PLP-binding barrel"/>
    <property type="match status" value="1"/>
</dbReference>
<dbReference type="PANTHER" id="PTHR30511:SF3">
    <property type="entry name" value="LYSINE RACEMASE"/>
    <property type="match status" value="1"/>
</dbReference>
<protein>
    <submittedName>
        <fullName evidence="5">Alanine racemase</fullName>
    </submittedName>
</protein>
<dbReference type="InterPro" id="IPR001608">
    <property type="entry name" value="Ala_racemase_N"/>
</dbReference>
<dbReference type="EMBL" id="MUFR01000041">
    <property type="protein sequence ID" value="OOF33061.1"/>
    <property type="molecule type" value="Genomic_DNA"/>
</dbReference>
<reference evidence="6" key="1">
    <citation type="submission" date="2017-01" db="EMBL/GenBank/DDBJ databases">
        <title>Draft genome of the species Salinivibrio costicola subsp. alcaliphilus.</title>
        <authorList>
            <person name="Lopez-Hermoso C."/>
            <person name="De La Haba R."/>
            <person name="Sanchez-Porro C."/>
            <person name="Ventosa A."/>
        </authorList>
    </citation>
    <scope>NUCLEOTIDE SEQUENCE [LARGE SCALE GENOMIC DNA]</scope>
    <source>
        <strain evidence="6">CBH448</strain>
    </source>
</reference>
<comment type="cofactor">
    <cofactor evidence="1">
        <name>pyridoxal 5'-phosphate</name>
        <dbReference type="ChEBI" id="CHEBI:597326"/>
    </cofactor>
</comment>
<evidence type="ECO:0000256" key="1">
    <source>
        <dbReference type="ARBA" id="ARBA00001933"/>
    </source>
</evidence>
<dbReference type="RefSeq" id="WP_077669969.1">
    <property type="nucleotide sequence ID" value="NZ_MUFR01000041.1"/>
</dbReference>